<dbReference type="Pfam" id="PF05199">
    <property type="entry name" value="GMC_oxred_C"/>
    <property type="match status" value="1"/>
</dbReference>
<dbReference type="PROSITE" id="PS00624">
    <property type="entry name" value="GMC_OXRED_2"/>
    <property type="match status" value="1"/>
</dbReference>
<dbReference type="SUPFAM" id="SSF51905">
    <property type="entry name" value="FAD/NAD(P)-binding domain"/>
    <property type="match status" value="1"/>
</dbReference>
<proteinExistence type="inferred from homology"/>
<dbReference type="Gene3D" id="3.50.50.60">
    <property type="entry name" value="FAD/NAD(P)-binding domain"/>
    <property type="match status" value="1"/>
</dbReference>
<keyword evidence="4" id="KW-0274">FAD</keyword>
<dbReference type="GO" id="GO:0050660">
    <property type="term" value="F:flavin adenine dinucleotide binding"/>
    <property type="evidence" value="ECO:0007669"/>
    <property type="project" value="InterPro"/>
</dbReference>
<dbReference type="GO" id="GO:0016614">
    <property type="term" value="F:oxidoreductase activity, acting on CH-OH group of donors"/>
    <property type="evidence" value="ECO:0007669"/>
    <property type="project" value="InterPro"/>
</dbReference>
<comment type="cofactor">
    <cofactor evidence="1">
        <name>FAD</name>
        <dbReference type="ChEBI" id="CHEBI:57692"/>
    </cofactor>
</comment>
<dbReference type="Pfam" id="PF00732">
    <property type="entry name" value="GMC_oxred_N"/>
    <property type="match status" value="1"/>
</dbReference>
<name>A0A139AU42_GONPJ</name>
<dbReference type="OrthoDB" id="269227at2759"/>
<feature type="domain" description="Glucose-methanol-choline oxidoreductase N-terminal" evidence="5">
    <location>
        <begin position="280"/>
        <end position="294"/>
    </location>
</feature>
<dbReference type="EMBL" id="KQ965736">
    <property type="protein sequence ID" value="KXS20252.1"/>
    <property type="molecule type" value="Genomic_DNA"/>
</dbReference>
<evidence type="ECO:0000259" key="5">
    <source>
        <dbReference type="PROSITE" id="PS00624"/>
    </source>
</evidence>
<evidence type="ECO:0000256" key="2">
    <source>
        <dbReference type="ARBA" id="ARBA00010790"/>
    </source>
</evidence>
<protein>
    <submittedName>
        <fullName evidence="6">GMC oxidoreductase</fullName>
    </submittedName>
</protein>
<dbReference type="SUPFAM" id="SSF54373">
    <property type="entry name" value="FAD-linked reductases, C-terminal domain"/>
    <property type="match status" value="1"/>
</dbReference>
<comment type="similarity">
    <text evidence="2">Belongs to the GMC oxidoreductase family.</text>
</comment>
<dbReference type="InterPro" id="IPR036188">
    <property type="entry name" value="FAD/NAD-bd_sf"/>
</dbReference>
<accession>A0A139AU42</accession>
<dbReference type="InterPro" id="IPR000172">
    <property type="entry name" value="GMC_OxRdtase_N"/>
</dbReference>
<keyword evidence="3" id="KW-0285">Flavoprotein</keyword>
<evidence type="ECO:0000313" key="6">
    <source>
        <dbReference type="EMBL" id="KXS20252.1"/>
    </source>
</evidence>
<evidence type="ECO:0000256" key="3">
    <source>
        <dbReference type="ARBA" id="ARBA00022630"/>
    </source>
</evidence>
<keyword evidence="7" id="KW-1185">Reference proteome</keyword>
<sequence>MTDRIASTEVDYVVVGGGSAGTVLAARLSEDPSVSVLLLEAGGESNDSRMRLLMHQHALYGSEHDWCTTTTPQAGLNGRIVNWTRGKTLGGSSTINAALYVLPDPLDFRTWPASWSFTTLRPYFFRSESIESPDGAQLTLPDRGNDGPLSVTRLSHTSAHPFTDTLLTSFATSGVAPLTQDVNSLAPPPRAPRAGLVESTLYRGARADAWECWARKAQLESRPNLVIATHAHATRIIFAPRVSPDAPPRAIGVEFAPQAATHDDTRVRARARREVIIAAGAVGSPHLLMLSGIGPSAHLESVGIEPLVDLPVGRSLRDHLVVPQVFLCRRDSKNLPFTSSRNLWDLDWEYILAWVSARVFGTGIMAAHNAQVLAFAKTDVSGDNTSAPDIQFHVAPSVPRTLLDRLRAPPGSRGYMFSSVLLRPQATGFVQLRSADPFDKPVVEPNYLSHAEDMARLVAGLKVARRVALSGPLKGVTERELLAVVVANGDENVLLEEHVRREASTIFHPVSTCRMGLPGDPTAVVDDTLRVQGVTGLRVCDASVFPDAVSGNPISVVYAVAEKAADLIKSG</sequence>
<dbReference type="PIRSF" id="PIRSF000137">
    <property type="entry name" value="Alcohol_oxidase"/>
    <property type="match status" value="1"/>
</dbReference>
<dbReference type="Gene3D" id="3.30.560.10">
    <property type="entry name" value="Glucose Oxidase, domain 3"/>
    <property type="match status" value="1"/>
</dbReference>
<dbReference type="AlphaFoldDB" id="A0A139AU42"/>
<dbReference type="Proteomes" id="UP000070544">
    <property type="component" value="Unassembled WGS sequence"/>
</dbReference>
<evidence type="ECO:0000256" key="1">
    <source>
        <dbReference type="ARBA" id="ARBA00001974"/>
    </source>
</evidence>
<evidence type="ECO:0000313" key="7">
    <source>
        <dbReference type="Proteomes" id="UP000070544"/>
    </source>
</evidence>
<dbReference type="InterPro" id="IPR012132">
    <property type="entry name" value="GMC_OxRdtase"/>
</dbReference>
<organism evidence="6 7">
    <name type="scientific">Gonapodya prolifera (strain JEL478)</name>
    <name type="common">Monoblepharis prolifera</name>
    <dbReference type="NCBI Taxonomy" id="1344416"/>
    <lineage>
        <taxon>Eukaryota</taxon>
        <taxon>Fungi</taxon>
        <taxon>Fungi incertae sedis</taxon>
        <taxon>Chytridiomycota</taxon>
        <taxon>Chytridiomycota incertae sedis</taxon>
        <taxon>Monoblepharidomycetes</taxon>
        <taxon>Monoblepharidales</taxon>
        <taxon>Gonapodyaceae</taxon>
        <taxon>Gonapodya</taxon>
    </lineage>
</organism>
<dbReference type="STRING" id="1344416.A0A139AU42"/>
<evidence type="ECO:0000256" key="4">
    <source>
        <dbReference type="ARBA" id="ARBA00022827"/>
    </source>
</evidence>
<reference evidence="6 7" key="1">
    <citation type="journal article" date="2015" name="Genome Biol. Evol.">
        <title>Phylogenomic analyses indicate that early fungi evolved digesting cell walls of algal ancestors of land plants.</title>
        <authorList>
            <person name="Chang Y."/>
            <person name="Wang S."/>
            <person name="Sekimoto S."/>
            <person name="Aerts A.L."/>
            <person name="Choi C."/>
            <person name="Clum A."/>
            <person name="LaButti K.M."/>
            <person name="Lindquist E.A."/>
            <person name="Yee Ngan C."/>
            <person name="Ohm R.A."/>
            <person name="Salamov A.A."/>
            <person name="Grigoriev I.V."/>
            <person name="Spatafora J.W."/>
            <person name="Berbee M.L."/>
        </authorList>
    </citation>
    <scope>NUCLEOTIDE SEQUENCE [LARGE SCALE GENOMIC DNA]</scope>
    <source>
        <strain evidence="6 7">JEL478</strain>
    </source>
</reference>
<dbReference type="PANTHER" id="PTHR11552">
    <property type="entry name" value="GLUCOSE-METHANOL-CHOLINE GMC OXIDOREDUCTASE"/>
    <property type="match status" value="1"/>
</dbReference>
<gene>
    <name evidence="6" type="ORF">M427DRAFT_52494</name>
</gene>
<dbReference type="PANTHER" id="PTHR11552:SF147">
    <property type="entry name" value="CHOLINE DEHYDROGENASE, MITOCHONDRIAL"/>
    <property type="match status" value="1"/>
</dbReference>
<dbReference type="InterPro" id="IPR007867">
    <property type="entry name" value="GMC_OxRtase_C"/>
</dbReference>